<dbReference type="AlphaFoldDB" id="A0A6A6EI25"/>
<organism evidence="1 2">
    <name type="scientific">Zopfia rhizophila CBS 207.26</name>
    <dbReference type="NCBI Taxonomy" id="1314779"/>
    <lineage>
        <taxon>Eukaryota</taxon>
        <taxon>Fungi</taxon>
        <taxon>Dikarya</taxon>
        <taxon>Ascomycota</taxon>
        <taxon>Pezizomycotina</taxon>
        <taxon>Dothideomycetes</taxon>
        <taxon>Dothideomycetes incertae sedis</taxon>
        <taxon>Zopfiaceae</taxon>
        <taxon>Zopfia</taxon>
    </lineage>
</organism>
<dbReference type="Proteomes" id="UP000800200">
    <property type="component" value="Unassembled WGS sequence"/>
</dbReference>
<protein>
    <submittedName>
        <fullName evidence="1">Uncharacterized protein</fullName>
    </submittedName>
</protein>
<sequence>MQSPTLGLGANRLKVEIGDRFSGGKMLLITRYVLRGIRLSAQFKVLRIGLMFTSIASPAAKKGDVSGRYLSRNPASEEHYVTMRDWTKACSAHLKCNQTVSGSASIDAHQSPLPTRCIEISKGGKRLYLRNTEGLHGAYITLTHRWNLEIEKFKTTANYEERFARKWVRGDSKALSRCVHCCRKAGRSICLDRLHMHHTAPGRRSGLAKRGAEDGVVLPIFLSSPSRARKQI</sequence>
<evidence type="ECO:0000313" key="2">
    <source>
        <dbReference type="Proteomes" id="UP000800200"/>
    </source>
</evidence>
<gene>
    <name evidence="1" type="ORF">K469DRAFT_360802</name>
</gene>
<name>A0A6A6EI25_9PEZI</name>
<evidence type="ECO:0000313" key="1">
    <source>
        <dbReference type="EMBL" id="KAF2190973.1"/>
    </source>
</evidence>
<accession>A0A6A6EI25</accession>
<dbReference type="EMBL" id="ML994617">
    <property type="protein sequence ID" value="KAF2190973.1"/>
    <property type="molecule type" value="Genomic_DNA"/>
</dbReference>
<reference evidence="1" key="1">
    <citation type="journal article" date="2020" name="Stud. Mycol.">
        <title>101 Dothideomycetes genomes: a test case for predicting lifestyles and emergence of pathogens.</title>
        <authorList>
            <person name="Haridas S."/>
            <person name="Albert R."/>
            <person name="Binder M."/>
            <person name="Bloem J."/>
            <person name="Labutti K."/>
            <person name="Salamov A."/>
            <person name="Andreopoulos B."/>
            <person name="Baker S."/>
            <person name="Barry K."/>
            <person name="Bills G."/>
            <person name="Bluhm B."/>
            <person name="Cannon C."/>
            <person name="Castanera R."/>
            <person name="Culley D."/>
            <person name="Daum C."/>
            <person name="Ezra D."/>
            <person name="Gonzalez J."/>
            <person name="Henrissat B."/>
            <person name="Kuo A."/>
            <person name="Liang C."/>
            <person name="Lipzen A."/>
            <person name="Lutzoni F."/>
            <person name="Magnuson J."/>
            <person name="Mondo S."/>
            <person name="Nolan M."/>
            <person name="Ohm R."/>
            <person name="Pangilinan J."/>
            <person name="Park H.-J."/>
            <person name="Ramirez L."/>
            <person name="Alfaro M."/>
            <person name="Sun H."/>
            <person name="Tritt A."/>
            <person name="Yoshinaga Y."/>
            <person name="Zwiers L.-H."/>
            <person name="Turgeon B."/>
            <person name="Goodwin S."/>
            <person name="Spatafora J."/>
            <person name="Crous P."/>
            <person name="Grigoriev I."/>
        </authorList>
    </citation>
    <scope>NUCLEOTIDE SEQUENCE</scope>
    <source>
        <strain evidence="1">CBS 207.26</strain>
    </source>
</reference>
<proteinExistence type="predicted"/>
<keyword evidence="2" id="KW-1185">Reference proteome</keyword>